<name>A0A8H5IEG1_9HYPO</name>
<accession>A0A8H5IEG1</accession>
<feature type="region of interest" description="Disordered" evidence="1">
    <location>
        <begin position="237"/>
        <end position="277"/>
    </location>
</feature>
<protein>
    <submittedName>
        <fullName evidence="2">Uncharacterized protein</fullName>
    </submittedName>
</protein>
<dbReference type="AlphaFoldDB" id="A0A8H5IEG1"/>
<evidence type="ECO:0000256" key="1">
    <source>
        <dbReference type="SAM" id="MobiDB-lite"/>
    </source>
</evidence>
<proteinExistence type="predicted"/>
<feature type="region of interest" description="Disordered" evidence="1">
    <location>
        <begin position="357"/>
        <end position="401"/>
    </location>
</feature>
<evidence type="ECO:0000313" key="3">
    <source>
        <dbReference type="Proteomes" id="UP000574317"/>
    </source>
</evidence>
<feature type="compositionally biased region" description="Polar residues" evidence="1">
    <location>
        <begin position="386"/>
        <end position="401"/>
    </location>
</feature>
<dbReference type="EMBL" id="JAAOAO010000632">
    <property type="protein sequence ID" value="KAF5534513.1"/>
    <property type="molecule type" value="Genomic_DNA"/>
</dbReference>
<gene>
    <name evidence="2" type="ORF">FNAPI_12343</name>
</gene>
<reference evidence="2 3" key="1">
    <citation type="submission" date="2020-05" db="EMBL/GenBank/DDBJ databases">
        <title>Identification and distribution of gene clusters putatively required for synthesis of sphingolipid metabolism inhibitors in phylogenetically diverse species of the filamentous fungus Fusarium.</title>
        <authorList>
            <person name="Kim H.-S."/>
            <person name="Busman M."/>
            <person name="Brown D.W."/>
            <person name="Divon H."/>
            <person name="Uhlig S."/>
            <person name="Proctor R.H."/>
        </authorList>
    </citation>
    <scope>NUCLEOTIDE SEQUENCE [LARGE SCALE GENOMIC DNA]</scope>
    <source>
        <strain evidence="2 3">NRRL 25196</strain>
    </source>
</reference>
<evidence type="ECO:0000313" key="2">
    <source>
        <dbReference type="EMBL" id="KAF5534513.1"/>
    </source>
</evidence>
<organism evidence="2 3">
    <name type="scientific">Fusarium napiforme</name>
    <dbReference type="NCBI Taxonomy" id="42672"/>
    <lineage>
        <taxon>Eukaryota</taxon>
        <taxon>Fungi</taxon>
        <taxon>Dikarya</taxon>
        <taxon>Ascomycota</taxon>
        <taxon>Pezizomycotina</taxon>
        <taxon>Sordariomycetes</taxon>
        <taxon>Hypocreomycetidae</taxon>
        <taxon>Hypocreales</taxon>
        <taxon>Nectriaceae</taxon>
        <taxon>Fusarium</taxon>
        <taxon>Fusarium fujikuroi species complex</taxon>
    </lineage>
</organism>
<keyword evidence="3" id="KW-1185">Reference proteome</keyword>
<comment type="caution">
    <text evidence="2">The sequence shown here is derived from an EMBL/GenBank/DDBJ whole genome shotgun (WGS) entry which is preliminary data.</text>
</comment>
<sequence>MRLGIRAHNFISKISTQAINIKLANAFSNLFSSDSIQTKMSPLGNPNTEHVEQVSEALQNASLQSPPHVGQTADAVLEPTSTPDPMKTISFPDEGWSKDWYDGDDFTNPHQIEESVCADVLKWDHELKEKGAQFSSFAVEGDYGEVQIRAQQFPGPGNLVTDRTKVYIRLERRKPWYPKDRPKRAPHDKDIRPLEMINDVFTSSAPYKDTNKIFPNEIKLSRGGDKMAWTEGQMLGEADEETKAPVSSSEEFLSPGDHSDTRSSTSRGHVVRHRAPYGTGAGWGDYDRFYEWQANGRAIKKEWVKQGDPNWRHNMTKPIVIVDDEGKKEVIPYSASQVNYIEDTAKDYKTLHEKICPRSTRPAHQNAPSRRGRGTNANFRGGWAGSRSNEQRGGQRATSDW</sequence>
<dbReference type="Proteomes" id="UP000574317">
    <property type="component" value="Unassembled WGS sequence"/>
</dbReference>